<dbReference type="InParanoid" id="Q23Q11"/>
<evidence type="ECO:0000313" key="2">
    <source>
        <dbReference type="EMBL" id="EAR98524.2"/>
    </source>
</evidence>
<evidence type="ECO:0000256" key="1">
    <source>
        <dbReference type="SAM" id="MobiDB-lite"/>
    </source>
</evidence>
<dbReference type="EMBL" id="GG662650">
    <property type="protein sequence ID" value="EAR98524.2"/>
    <property type="molecule type" value="Genomic_DNA"/>
</dbReference>
<dbReference type="RefSeq" id="XP_001018769.2">
    <property type="nucleotide sequence ID" value="XM_001018769.2"/>
</dbReference>
<dbReference type="Proteomes" id="UP000009168">
    <property type="component" value="Unassembled WGS sequence"/>
</dbReference>
<sequence>MDILTVNCLIRKSFPEFFEQINQLKIRSKYLLSKRNKPKQLKIFRAYQRNKTQVKVWSKAKKTHLNKQVSQNKQSEMNTFSEQKNRRFEQGFLGDKSYEISMHNLKSPTLKLSFDMHHLSLNKQSNYLGLRNQKYFNSNLTLKDDNSGRKIRAHITPYSQSNYDFQISQLLKSTKKFETKILANLTKKCDELSKDHYKDYSLGGQIKSNSFYNKILCNYDEKSGIGLEFSVRFFNYNRYNIKLNSSSKQEVQNEQENQQQSEHSSNQNNQISLLQSASNVQNVEKPFKFEFSFHFKTKSDLDKFQYSIFTDLLFKKYEAMISANFQGKSLKEVLCLLRYNSSLWLKLVSGNNDPNNYNQGGVELVYQHDFNKFIHLKNYINSNYTIATQLSYNPSDFVSLIYSATINIQKFKQDSEDYKVGYGIHFNF</sequence>
<dbReference type="GeneID" id="7825706"/>
<keyword evidence="3" id="KW-1185">Reference proteome</keyword>
<name>Q23Q11_TETTS</name>
<dbReference type="KEGG" id="tet:TTHERM_00460730"/>
<dbReference type="AlphaFoldDB" id="Q23Q11"/>
<dbReference type="HOGENOM" id="CLU_788687_0_0_1"/>
<organism evidence="2 3">
    <name type="scientific">Tetrahymena thermophila (strain SB210)</name>
    <dbReference type="NCBI Taxonomy" id="312017"/>
    <lineage>
        <taxon>Eukaryota</taxon>
        <taxon>Sar</taxon>
        <taxon>Alveolata</taxon>
        <taxon>Ciliophora</taxon>
        <taxon>Intramacronucleata</taxon>
        <taxon>Oligohymenophorea</taxon>
        <taxon>Hymenostomatida</taxon>
        <taxon>Tetrahymenina</taxon>
        <taxon>Tetrahymenidae</taxon>
        <taxon>Tetrahymena</taxon>
    </lineage>
</organism>
<accession>Q23Q11</accession>
<gene>
    <name evidence="2" type="ORF">TTHERM_00460730</name>
</gene>
<evidence type="ECO:0000313" key="3">
    <source>
        <dbReference type="Proteomes" id="UP000009168"/>
    </source>
</evidence>
<feature type="region of interest" description="Disordered" evidence="1">
    <location>
        <begin position="247"/>
        <end position="268"/>
    </location>
</feature>
<reference evidence="3" key="1">
    <citation type="journal article" date="2006" name="PLoS Biol.">
        <title>Macronuclear genome sequence of the ciliate Tetrahymena thermophila, a model eukaryote.</title>
        <authorList>
            <person name="Eisen J.A."/>
            <person name="Coyne R.S."/>
            <person name="Wu M."/>
            <person name="Wu D."/>
            <person name="Thiagarajan M."/>
            <person name="Wortman J.R."/>
            <person name="Badger J.H."/>
            <person name="Ren Q."/>
            <person name="Amedeo P."/>
            <person name="Jones K.M."/>
            <person name="Tallon L.J."/>
            <person name="Delcher A.L."/>
            <person name="Salzberg S.L."/>
            <person name="Silva J.C."/>
            <person name="Haas B.J."/>
            <person name="Majoros W.H."/>
            <person name="Farzad M."/>
            <person name="Carlton J.M."/>
            <person name="Smith R.K. Jr."/>
            <person name="Garg J."/>
            <person name="Pearlman R.E."/>
            <person name="Karrer K.M."/>
            <person name="Sun L."/>
            <person name="Manning G."/>
            <person name="Elde N.C."/>
            <person name="Turkewitz A.P."/>
            <person name="Asai D.J."/>
            <person name="Wilkes D.E."/>
            <person name="Wang Y."/>
            <person name="Cai H."/>
            <person name="Collins K."/>
            <person name="Stewart B.A."/>
            <person name="Lee S.R."/>
            <person name="Wilamowska K."/>
            <person name="Weinberg Z."/>
            <person name="Ruzzo W.L."/>
            <person name="Wloga D."/>
            <person name="Gaertig J."/>
            <person name="Frankel J."/>
            <person name="Tsao C.-C."/>
            <person name="Gorovsky M.A."/>
            <person name="Keeling P.J."/>
            <person name="Waller R.F."/>
            <person name="Patron N.J."/>
            <person name="Cherry J.M."/>
            <person name="Stover N.A."/>
            <person name="Krieger C.J."/>
            <person name="del Toro C."/>
            <person name="Ryder H.F."/>
            <person name="Williamson S.C."/>
            <person name="Barbeau R.A."/>
            <person name="Hamilton E.P."/>
            <person name="Orias E."/>
        </authorList>
    </citation>
    <scope>NUCLEOTIDE SEQUENCE [LARGE SCALE GENOMIC DNA]</scope>
    <source>
        <strain evidence="3">SB210</strain>
    </source>
</reference>
<proteinExistence type="predicted"/>
<protein>
    <submittedName>
        <fullName evidence="2">Uncharacterized protein</fullName>
    </submittedName>
</protein>